<dbReference type="OrthoDB" id="8256204at2"/>
<protein>
    <recommendedName>
        <fullName evidence="3">Phospholipase D</fullName>
    </recommendedName>
    <alternativeName>
        <fullName evidence="5">Choline phosphatase</fullName>
    </alternativeName>
</protein>
<name>A0A330HKY7_9HYPH</name>
<dbReference type="InterPro" id="IPR001736">
    <property type="entry name" value="PLipase_D/transphosphatidylase"/>
</dbReference>
<dbReference type="Proteomes" id="UP000251558">
    <property type="component" value="Unassembled WGS sequence"/>
</dbReference>
<comment type="caution">
    <text evidence="7">The sequence shown here is derived from an EMBL/GenBank/DDBJ whole genome shotgun (WGS) entry which is preliminary data.</text>
</comment>
<evidence type="ECO:0000259" key="6">
    <source>
        <dbReference type="PROSITE" id="PS50035"/>
    </source>
</evidence>
<dbReference type="AlphaFoldDB" id="A0A330HKY7"/>
<evidence type="ECO:0000313" key="8">
    <source>
        <dbReference type="Proteomes" id="UP000251558"/>
    </source>
</evidence>
<dbReference type="SUPFAM" id="SSF56024">
    <property type="entry name" value="Phospholipase D/nuclease"/>
    <property type="match status" value="1"/>
</dbReference>
<proteinExistence type="predicted"/>
<dbReference type="RefSeq" id="WP_112098978.1">
    <property type="nucleotide sequence ID" value="NZ_QMBP01000009.1"/>
</dbReference>
<dbReference type="GO" id="GO:0006793">
    <property type="term" value="P:phosphorus metabolic process"/>
    <property type="evidence" value="ECO:0007669"/>
    <property type="project" value="UniProtKB-ARBA"/>
</dbReference>
<evidence type="ECO:0000256" key="2">
    <source>
        <dbReference type="ARBA" id="ARBA00004613"/>
    </source>
</evidence>
<dbReference type="EMBL" id="QMBP01000009">
    <property type="protein sequence ID" value="RAZ89065.1"/>
    <property type="molecule type" value="Genomic_DNA"/>
</dbReference>
<dbReference type="GO" id="GO:0005576">
    <property type="term" value="C:extracellular region"/>
    <property type="evidence" value="ECO:0007669"/>
    <property type="project" value="UniProtKB-SubCell"/>
</dbReference>
<comment type="function">
    <text evidence="1">Could be a virulence factor.</text>
</comment>
<gene>
    <name evidence="7" type="ORF">DPM33_19015</name>
</gene>
<dbReference type="CDD" id="cd00138">
    <property type="entry name" value="PLDc_SF"/>
    <property type="match status" value="1"/>
</dbReference>
<organism evidence="7 8">
    <name type="scientific">Mesorhizobium hawassense</name>
    <dbReference type="NCBI Taxonomy" id="1209954"/>
    <lineage>
        <taxon>Bacteria</taxon>
        <taxon>Pseudomonadati</taxon>
        <taxon>Pseudomonadota</taxon>
        <taxon>Alphaproteobacteria</taxon>
        <taxon>Hyphomicrobiales</taxon>
        <taxon>Phyllobacteriaceae</taxon>
        <taxon>Mesorhizobium</taxon>
    </lineage>
</organism>
<dbReference type="PROSITE" id="PS50035">
    <property type="entry name" value="PLD"/>
    <property type="match status" value="1"/>
</dbReference>
<evidence type="ECO:0000256" key="4">
    <source>
        <dbReference type="ARBA" id="ARBA00022525"/>
    </source>
</evidence>
<feature type="domain" description="PLD phosphodiesterase" evidence="6">
    <location>
        <begin position="224"/>
        <end position="251"/>
    </location>
</feature>
<sequence length="287" mass="30823">MPDQSNEATIDGLLLGLSPLARQASRILAYLAVFPDGLGGSDVALSSRIGEVSAEHVAIARRSLLAAGFAAQVNFSTKLIAAPEMLRRLAENLMGIAVYLLAHKDRNLVELVLTEPGENSTLRKAIDGLHALSPIVFQTTDVFFRVARAAKHDLVVLAPFIDNQGASLLVELFSICGPGVRCHLVCRPLSEPQCGAAFLQRANDFRRIGVLVYEYALPSTLPSGRETFHAKVVLADQDLFYIGSSNFMGSALDRSFECGVLVEGGAAKELSSVLAALRSIAKPVHHY</sequence>
<dbReference type="Gene3D" id="3.30.870.10">
    <property type="entry name" value="Endonuclease Chain A"/>
    <property type="match status" value="1"/>
</dbReference>
<reference evidence="7 8" key="1">
    <citation type="submission" date="2018-07" db="EMBL/GenBank/DDBJ databases">
        <title>Diversity of Mesorhizobium strains in Brazil.</title>
        <authorList>
            <person name="Helene L.C.F."/>
            <person name="Dall'Agnol R."/>
            <person name="Delamuta J.R.M."/>
            <person name="Hungria M."/>
        </authorList>
    </citation>
    <scope>NUCLEOTIDE SEQUENCE [LARGE SCALE GENOMIC DNA]</scope>
    <source>
        <strain evidence="7 8">AC99b</strain>
    </source>
</reference>
<evidence type="ECO:0000313" key="7">
    <source>
        <dbReference type="EMBL" id="RAZ89065.1"/>
    </source>
</evidence>
<evidence type="ECO:0000256" key="5">
    <source>
        <dbReference type="ARBA" id="ARBA00029594"/>
    </source>
</evidence>
<comment type="subcellular location">
    <subcellularLocation>
        <location evidence="2">Secreted</location>
    </subcellularLocation>
</comment>
<keyword evidence="8" id="KW-1185">Reference proteome</keyword>
<keyword evidence="4" id="KW-0964">Secreted</keyword>
<evidence type="ECO:0000256" key="1">
    <source>
        <dbReference type="ARBA" id="ARBA00003145"/>
    </source>
</evidence>
<dbReference type="Pfam" id="PF13091">
    <property type="entry name" value="PLDc_2"/>
    <property type="match status" value="1"/>
</dbReference>
<dbReference type="InterPro" id="IPR025202">
    <property type="entry name" value="PLD-like_dom"/>
</dbReference>
<evidence type="ECO:0000256" key="3">
    <source>
        <dbReference type="ARBA" id="ARBA00018392"/>
    </source>
</evidence>
<dbReference type="GO" id="GO:0003824">
    <property type="term" value="F:catalytic activity"/>
    <property type="evidence" value="ECO:0007669"/>
    <property type="project" value="InterPro"/>
</dbReference>
<accession>A0A330HKY7</accession>